<keyword evidence="6" id="KW-1185">Reference proteome</keyword>
<dbReference type="InterPro" id="IPR000850">
    <property type="entry name" value="Adenylat/UMP-CMP_kin"/>
</dbReference>
<dbReference type="PANTHER" id="PTHR23359">
    <property type="entry name" value="NUCLEOTIDE KINASE"/>
    <property type="match status" value="1"/>
</dbReference>
<evidence type="ECO:0000256" key="3">
    <source>
        <dbReference type="ARBA" id="ARBA00022777"/>
    </source>
</evidence>
<feature type="compositionally biased region" description="Basic and acidic residues" evidence="4">
    <location>
        <begin position="433"/>
        <end position="444"/>
    </location>
</feature>
<sequence>MSNPTKRPLHFPPWHIPYLEKHRIYELFHELARELIIKQPDDHLLFIKQILMNAAKSRDVARVIFLPAPKINLLELSEEVSKVTKQVIITKQAISNYAGRDMIELSSELFAKCLSYLVRKENCYMQGWIMMDCMRNEEDAKQLLKLGIIPTHTFQFIAPFHPNLEDIYYCKVPPNWPEQRRLISNLRTVYKNTLLEVHVGHRQIPEIAAECVNISKIRKAVKQIKPRVLIIGPIGSGRKTQAELLSYSLKLVPIDFEYLLCQTWISPSELGEKLRECRNEACFHSELLAQVVNKRVLEEDCILNGWVLTGFPFTEYDFKHLDSIDTPPNRVIFLECDLNLCRERLRNKRFNVVTGSVIDIEKNPAAAEEKQLAIHPRNNILLVDAELDFYCQNYGSLRKYCGSTASVVNGDLNERAIHEYIIAIILRAPPAGDPRKGITEEDQKTSSSGSSDVCDCPVIASKVMDCFIKRGEIKY</sequence>
<gene>
    <name evidence="5" type="ORF">PSYICH_LOCUS9242</name>
</gene>
<dbReference type="GO" id="GO:0005524">
    <property type="term" value="F:ATP binding"/>
    <property type="evidence" value="ECO:0007669"/>
    <property type="project" value="InterPro"/>
</dbReference>
<dbReference type="OrthoDB" id="522106at2759"/>
<dbReference type="SUPFAM" id="SSF52540">
    <property type="entry name" value="P-loop containing nucleoside triphosphate hydrolases"/>
    <property type="match status" value="1"/>
</dbReference>
<reference evidence="5" key="1">
    <citation type="submission" date="2022-01" db="EMBL/GenBank/DDBJ databases">
        <authorList>
            <person name="King R."/>
        </authorList>
    </citation>
    <scope>NUCLEOTIDE SEQUENCE</scope>
</reference>
<dbReference type="InterPro" id="IPR027417">
    <property type="entry name" value="P-loop_NTPase"/>
</dbReference>
<dbReference type="GO" id="GO:0006139">
    <property type="term" value="P:nucleobase-containing compound metabolic process"/>
    <property type="evidence" value="ECO:0007669"/>
    <property type="project" value="InterPro"/>
</dbReference>
<keyword evidence="2" id="KW-0547">Nucleotide-binding</keyword>
<evidence type="ECO:0000256" key="1">
    <source>
        <dbReference type="ARBA" id="ARBA00022679"/>
    </source>
</evidence>
<feature type="region of interest" description="Disordered" evidence="4">
    <location>
        <begin position="433"/>
        <end position="452"/>
    </location>
</feature>
<name>A0A9P0GFD2_9CUCU</name>
<dbReference type="GO" id="GO:0019205">
    <property type="term" value="F:nucleobase-containing compound kinase activity"/>
    <property type="evidence" value="ECO:0007669"/>
    <property type="project" value="InterPro"/>
</dbReference>
<dbReference type="Gene3D" id="3.40.50.300">
    <property type="entry name" value="P-loop containing nucleotide triphosphate hydrolases"/>
    <property type="match status" value="1"/>
</dbReference>
<dbReference type="Pfam" id="PF00406">
    <property type="entry name" value="ADK"/>
    <property type="match status" value="1"/>
</dbReference>
<evidence type="ECO:0000256" key="2">
    <source>
        <dbReference type="ARBA" id="ARBA00022741"/>
    </source>
</evidence>
<proteinExistence type="predicted"/>
<dbReference type="EMBL" id="OV651815">
    <property type="protein sequence ID" value="CAH1107765.1"/>
    <property type="molecule type" value="Genomic_DNA"/>
</dbReference>
<protein>
    <recommendedName>
        <fullName evidence="7">Adenylate kinase 8</fullName>
    </recommendedName>
</protein>
<evidence type="ECO:0000313" key="5">
    <source>
        <dbReference type="EMBL" id="CAH1107765.1"/>
    </source>
</evidence>
<dbReference type="CDD" id="cd22979">
    <property type="entry name" value="DD_AK8"/>
    <property type="match status" value="1"/>
</dbReference>
<dbReference type="Proteomes" id="UP001153636">
    <property type="component" value="Chromosome 3"/>
</dbReference>
<evidence type="ECO:0000256" key="4">
    <source>
        <dbReference type="SAM" id="MobiDB-lite"/>
    </source>
</evidence>
<keyword evidence="1" id="KW-0808">Transferase</keyword>
<dbReference type="AlphaFoldDB" id="A0A9P0GFD2"/>
<evidence type="ECO:0000313" key="6">
    <source>
        <dbReference type="Proteomes" id="UP001153636"/>
    </source>
</evidence>
<accession>A0A9P0GFD2</accession>
<evidence type="ECO:0008006" key="7">
    <source>
        <dbReference type="Google" id="ProtNLM"/>
    </source>
</evidence>
<keyword evidence="3" id="KW-0418">Kinase</keyword>
<organism evidence="5 6">
    <name type="scientific">Psylliodes chrysocephalus</name>
    <dbReference type="NCBI Taxonomy" id="3402493"/>
    <lineage>
        <taxon>Eukaryota</taxon>
        <taxon>Metazoa</taxon>
        <taxon>Ecdysozoa</taxon>
        <taxon>Arthropoda</taxon>
        <taxon>Hexapoda</taxon>
        <taxon>Insecta</taxon>
        <taxon>Pterygota</taxon>
        <taxon>Neoptera</taxon>
        <taxon>Endopterygota</taxon>
        <taxon>Coleoptera</taxon>
        <taxon>Polyphaga</taxon>
        <taxon>Cucujiformia</taxon>
        <taxon>Chrysomeloidea</taxon>
        <taxon>Chrysomelidae</taxon>
        <taxon>Galerucinae</taxon>
        <taxon>Alticini</taxon>
        <taxon>Psylliodes</taxon>
    </lineage>
</organism>